<evidence type="ECO:0000313" key="1">
    <source>
        <dbReference type="EMBL" id="AGH31478.1"/>
    </source>
</evidence>
<dbReference type="Proteomes" id="UP000201389">
    <property type="component" value="Segment"/>
</dbReference>
<organism evidence="1 2">
    <name type="scientific">Loktanella phage pCB2051-A</name>
    <dbReference type="NCBI Taxonomy" id="754044"/>
    <lineage>
        <taxon>Viruses</taxon>
        <taxon>Duplodnaviria</taxon>
        <taxon>Heunggongvirae</taxon>
        <taxon>Uroviricota</taxon>
        <taxon>Caudoviricetes</taxon>
        <taxon>Casjensviridae</taxon>
        <taxon>Broinstvirus</taxon>
        <taxon>Broinstvirus pCB2051A</taxon>
    </lineage>
</organism>
<proteinExistence type="predicted"/>
<evidence type="ECO:0000313" key="2">
    <source>
        <dbReference type="Proteomes" id="UP000201389"/>
    </source>
</evidence>
<dbReference type="GeneID" id="15011511"/>
<name>M4QRJ9_9CAUD</name>
<accession>M4QRJ9</accession>
<sequence length="74" mass="7950">MTTTVNQFETTYVQGPANLSRVTQLETVFVEGTPNITRVAQMEVVYVIDGDDPGAVSGTKQRRLTSLMISGSAA</sequence>
<keyword evidence="2" id="KW-1185">Reference proteome</keyword>
<reference evidence="1 2" key="1">
    <citation type="submission" date="2010-10" db="EMBL/GenBank/DDBJ databases">
        <title>The Genome Sequence of Loktanella phage pCB2051-A.</title>
        <authorList>
            <consortium name="The Broad Institute Genome Sequencing Platform"/>
            <person name="Henn M.R."/>
            <person name="Buchan A."/>
            <person name="Levin J."/>
            <person name="Malboeuf C."/>
            <person name="Casali M."/>
            <person name="Russ C."/>
            <person name="Lennon N."/>
            <person name="Chapman S.B."/>
            <person name="Erlich R."/>
            <person name="Young S.K."/>
            <person name="Yandava C."/>
            <person name="Zeng Q."/>
            <person name="Alvarado L."/>
            <person name="Anderson S."/>
            <person name="Berlin A."/>
            <person name="Chen Z."/>
            <person name="Freedman E."/>
            <person name="Gellesch M."/>
            <person name="Goldberg J."/>
            <person name="Green L."/>
            <person name="Griggs A."/>
            <person name="Gujja S."/>
            <person name="Heilman E.R."/>
            <person name="Heiman D."/>
            <person name="Hollinger A."/>
            <person name="Howarth C."/>
            <person name="Larson L."/>
            <person name="Mehta T."/>
            <person name="Pearson M."/>
            <person name="Roberts A."/>
            <person name="Ryan E."/>
            <person name="Saif S."/>
            <person name="Shea T."/>
            <person name="Shenoy N."/>
            <person name="Sisk P."/>
            <person name="Stolte C."/>
            <person name="Sykes S."/>
            <person name="White J."/>
            <person name="Haas B."/>
            <person name="Nusbaum C."/>
            <person name="Birren B."/>
        </authorList>
    </citation>
    <scope>NUCLEOTIDE SEQUENCE [LARGE SCALE GENOMIC DNA]</scope>
    <source>
        <strain evidence="2">pCB2051-A</strain>
    </source>
</reference>
<gene>
    <name evidence="1" type="ORF">LOKG_00042</name>
</gene>
<dbReference type="KEGG" id="vg:15011511"/>
<dbReference type="EMBL" id="HQ632859">
    <property type="protein sequence ID" value="AGH31478.1"/>
    <property type="molecule type" value="Genomic_DNA"/>
</dbReference>
<protein>
    <submittedName>
        <fullName evidence="1">Uncharacterized protein</fullName>
    </submittedName>
</protein>
<dbReference type="RefSeq" id="YP_007674938.1">
    <property type="nucleotide sequence ID" value="NC_020853.1"/>
</dbReference>